<sequence>MGYEQRKGFIQGFILVVAMGEHIRWGEANSVFLGLLWMVLIRKPCLWMATMVAVIVVVVHSGNDHRSVYGFSYKEFHSRALRGLRNGDIFHSADIISKYVLIKPIDDNTMGLGRCLHHCEMNKNGKLVLRDQMKGAIQIAQMQHDICNMLFECT</sequence>
<proteinExistence type="predicted"/>
<gene>
    <name evidence="1" type="ORF">M8C21_030914</name>
</gene>
<organism evidence="1 2">
    <name type="scientific">Ambrosia artemisiifolia</name>
    <name type="common">Common ragweed</name>
    <dbReference type="NCBI Taxonomy" id="4212"/>
    <lineage>
        <taxon>Eukaryota</taxon>
        <taxon>Viridiplantae</taxon>
        <taxon>Streptophyta</taxon>
        <taxon>Embryophyta</taxon>
        <taxon>Tracheophyta</taxon>
        <taxon>Spermatophyta</taxon>
        <taxon>Magnoliopsida</taxon>
        <taxon>eudicotyledons</taxon>
        <taxon>Gunneridae</taxon>
        <taxon>Pentapetalae</taxon>
        <taxon>asterids</taxon>
        <taxon>campanulids</taxon>
        <taxon>Asterales</taxon>
        <taxon>Asteraceae</taxon>
        <taxon>Asteroideae</taxon>
        <taxon>Heliantheae alliance</taxon>
        <taxon>Heliantheae</taxon>
        <taxon>Ambrosia</taxon>
    </lineage>
</organism>
<protein>
    <submittedName>
        <fullName evidence="1">Uncharacterized protein</fullName>
    </submittedName>
</protein>
<keyword evidence="2" id="KW-1185">Reference proteome</keyword>
<comment type="caution">
    <text evidence="1">The sequence shown here is derived from an EMBL/GenBank/DDBJ whole genome shotgun (WGS) entry which is preliminary data.</text>
</comment>
<evidence type="ECO:0000313" key="1">
    <source>
        <dbReference type="EMBL" id="KAI7749270.1"/>
    </source>
</evidence>
<name>A0AAD5CZG5_AMBAR</name>
<accession>A0AAD5CZG5</accession>
<dbReference type="Proteomes" id="UP001206925">
    <property type="component" value="Unassembled WGS sequence"/>
</dbReference>
<dbReference type="AlphaFoldDB" id="A0AAD5CZG5"/>
<dbReference type="EMBL" id="JAMZMK010006391">
    <property type="protein sequence ID" value="KAI7749270.1"/>
    <property type="molecule type" value="Genomic_DNA"/>
</dbReference>
<evidence type="ECO:0000313" key="2">
    <source>
        <dbReference type="Proteomes" id="UP001206925"/>
    </source>
</evidence>
<reference evidence="1" key="1">
    <citation type="submission" date="2022-06" db="EMBL/GenBank/DDBJ databases">
        <title>Uncovering the hologenomic basis of an extraordinary plant invasion.</title>
        <authorList>
            <person name="Bieker V.C."/>
            <person name="Martin M.D."/>
            <person name="Gilbert T."/>
            <person name="Hodgins K."/>
            <person name="Battlay P."/>
            <person name="Petersen B."/>
            <person name="Wilson J."/>
        </authorList>
    </citation>
    <scope>NUCLEOTIDE SEQUENCE</scope>
    <source>
        <strain evidence="1">AA19_3_7</strain>
        <tissue evidence="1">Leaf</tissue>
    </source>
</reference>